<dbReference type="Proteomes" id="UP000824208">
    <property type="component" value="Unassembled WGS sequence"/>
</dbReference>
<name>A0A9D2MAZ6_9FIRM</name>
<gene>
    <name evidence="1" type="ORF">H9714_05835</name>
</gene>
<evidence type="ECO:0000313" key="1">
    <source>
        <dbReference type="EMBL" id="HJB57052.1"/>
    </source>
</evidence>
<reference evidence="1" key="1">
    <citation type="journal article" date="2021" name="PeerJ">
        <title>Extensive microbial diversity within the chicken gut microbiome revealed by metagenomics and culture.</title>
        <authorList>
            <person name="Gilroy R."/>
            <person name="Ravi A."/>
            <person name="Getino M."/>
            <person name="Pursley I."/>
            <person name="Horton D.L."/>
            <person name="Alikhan N.F."/>
            <person name="Baker D."/>
            <person name="Gharbi K."/>
            <person name="Hall N."/>
            <person name="Watson M."/>
            <person name="Adriaenssens E.M."/>
            <person name="Foster-Nyarko E."/>
            <person name="Jarju S."/>
            <person name="Secka A."/>
            <person name="Antonio M."/>
            <person name="Oren A."/>
            <person name="Chaudhuri R.R."/>
            <person name="La Ragione R."/>
            <person name="Hildebrand F."/>
            <person name="Pallen M.J."/>
        </authorList>
    </citation>
    <scope>NUCLEOTIDE SEQUENCE</scope>
    <source>
        <strain evidence="1">CHK189-11263</strain>
    </source>
</reference>
<dbReference type="AlphaFoldDB" id="A0A9D2MAZ6"/>
<dbReference type="EMBL" id="DWYC01000053">
    <property type="protein sequence ID" value="HJB57052.1"/>
    <property type="molecule type" value="Genomic_DNA"/>
</dbReference>
<sequence length="110" mass="12433">MFRAKHTLRRVVPMLALLILLPLVLFFAARGLGGRADEESLEMTERSIRRAAVQCYALEGVYPVSLDHLEAVYGVQVDESRFFVDYQYVASNLMPDITVLPLEGRESPSF</sequence>
<proteinExistence type="predicted"/>
<comment type="caution">
    <text evidence="1">The sequence shown here is derived from an EMBL/GenBank/DDBJ whole genome shotgun (WGS) entry which is preliminary data.</text>
</comment>
<organism evidence="1 2">
    <name type="scientific">Candidatus Flavonifractor intestinipullorum</name>
    <dbReference type="NCBI Taxonomy" id="2838587"/>
    <lineage>
        <taxon>Bacteria</taxon>
        <taxon>Bacillati</taxon>
        <taxon>Bacillota</taxon>
        <taxon>Clostridia</taxon>
        <taxon>Eubacteriales</taxon>
        <taxon>Oscillospiraceae</taxon>
        <taxon>Flavonifractor</taxon>
    </lineage>
</organism>
<evidence type="ECO:0000313" key="2">
    <source>
        <dbReference type="Proteomes" id="UP000824208"/>
    </source>
</evidence>
<reference evidence="1" key="2">
    <citation type="submission" date="2021-04" db="EMBL/GenBank/DDBJ databases">
        <authorList>
            <person name="Gilroy R."/>
        </authorList>
    </citation>
    <scope>NUCLEOTIDE SEQUENCE</scope>
    <source>
        <strain evidence="1">CHK189-11263</strain>
    </source>
</reference>
<accession>A0A9D2MAZ6</accession>
<protein>
    <submittedName>
        <fullName evidence="1">Uncharacterized protein</fullName>
    </submittedName>
</protein>